<organism evidence="1 2">
    <name type="scientific">Populus alba x Populus x berolinensis</name>
    <dbReference type="NCBI Taxonomy" id="444605"/>
    <lineage>
        <taxon>Eukaryota</taxon>
        <taxon>Viridiplantae</taxon>
        <taxon>Streptophyta</taxon>
        <taxon>Embryophyta</taxon>
        <taxon>Tracheophyta</taxon>
        <taxon>Spermatophyta</taxon>
        <taxon>Magnoliopsida</taxon>
        <taxon>eudicotyledons</taxon>
        <taxon>Gunneridae</taxon>
        <taxon>Pentapetalae</taxon>
        <taxon>rosids</taxon>
        <taxon>fabids</taxon>
        <taxon>Malpighiales</taxon>
        <taxon>Salicaceae</taxon>
        <taxon>Saliceae</taxon>
        <taxon>Populus</taxon>
    </lineage>
</organism>
<gene>
    <name evidence="1" type="ORF">NC653_013680</name>
</gene>
<sequence>MLIPDLIFEAHPMLQLYDLTIHRRSVSIALIFRGYIPSPEITRLFHEELQLQLSYQFINCTILQFVRLTRKMVVWSRLTSTQPWPSTLSAVPAQQVFTAFSIELSMLSQRLR</sequence>
<reference evidence="1" key="1">
    <citation type="journal article" date="2023" name="Mol. Ecol. Resour.">
        <title>Chromosome-level genome assembly of a triploid poplar Populus alba 'Berolinensis'.</title>
        <authorList>
            <person name="Chen S."/>
            <person name="Yu Y."/>
            <person name="Wang X."/>
            <person name="Wang S."/>
            <person name="Zhang T."/>
            <person name="Zhou Y."/>
            <person name="He R."/>
            <person name="Meng N."/>
            <person name="Wang Y."/>
            <person name="Liu W."/>
            <person name="Liu Z."/>
            <person name="Liu J."/>
            <person name="Guo Q."/>
            <person name="Huang H."/>
            <person name="Sederoff R.R."/>
            <person name="Wang G."/>
            <person name="Qu G."/>
            <person name="Chen S."/>
        </authorList>
    </citation>
    <scope>NUCLEOTIDE SEQUENCE</scope>
    <source>
        <strain evidence="1">SC-2020</strain>
    </source>
</reference>
<evidence type="ECO:0000313" key="1">
    <source>
        <dbReference type="EMBL" id="KAJ6997178.1"/>
    </source>
</evidence>
<accession>A0AAD6QV27</accession>
<name>A0AAD6QV27_9ROSI</name>
<proteinExistence type="predicted"/>
<comment type="caution">
    <text evidence="1">The sequence shown here is derived from an EMBL/GenBank/DDBJ whole genome shotgun (WGS) entry which is preliminary data.</text>
</comment>
<protein>
    <submittedName>
        <fullName evidence="1">Uncharacterized protein</fullName>
    </submittedName>
</protein>
<evidence type="ECO:0000313" key="2">
    <source>
        <dbReference type="Proteomes" id="UP001164929"/>
    </source>
</evidence>
<dbReference type="AlphaFoldDB" id="A0AAD6QV27"/>
<keyword evidence="2" id="KW-1185">Reference proteome</keyword>
<dbReference type="EMBL" id="JAQIZT010000005">
    <property type="protein sequence ID" value="KAJ6997178.1"/>
    <property type="molecule type" value="Genomic_DNA"/>
</dbReference>
<dbReference type="Proteomes" id="UP001164929">
    <property type="component" value="Chromosome 5"/>
</dbReference>